<name>A0A0A9N5I8_ARUDO</name>
<accession>A0A0A9N5I8</accession>
<dbReference type="AlphaFoldDB" id="A0A0A9N5I8"/>
<organism evidence="1">
    <name type="scientific">Arundo donax</name>
    <name type="common">Giant reed</name>
    <name type="synonym">Donax arundinaceus</name>
    <dbReference type="NCBI Taxonomy" id="35708"/>
    <lineage>
        <taxon>Eukaryota</taxon>
        <taxon>Viridiplantae</taxon>
        <taxon>Streptophyta</taxon>
        <taxon>Embryophyta</taxon>
        <taxon>Tracheophyta</taxon>
        <taxon>Spermatophyta</taxon>
        <taxon>Magnoliopsida</taxon>
        <taxon>Liliopsida</taxon>
        <taxon>Poales</taxon>
        <taxon>Poaceae</taxon>
        <taxon>PACMAD clade</taxon>
        <taxon>Arundinoideae</taxon>
        <taxon>Arundineae</taxon>
        <taxon>Arundo</taxon>
    </lineage>
</organism>
<protein>
    <submittedName>
        <fullName evidence="1">Uncharacterized protein</fullName>
    </submittedName>
</protein>
<reference evidence="1" key="2">
    <citation type="journal article" date="2015" name="Data Brief">
        <title>Shoot transcriptome of the giant reed, Arundo donax.</title>
        <authorList>
            <person name="Barrero R.A."/>
            <person name="Guerrero F.D."/>
            <person name="Moolhuijzen P."/>
            <person name="Goolsby J.A."/>
            <person name="Tidwell J."/>
            <person name="Bellgard S.E."/>
            <person name="Bellgard M.I."/>
        </authorList>
    </citation>
    <scope>NUCLEOTIDE SEQUENCE</scope>
    <source>
        <tissue evidence="1">Shoot tissue taken approximately 20 cm above the soil surface</tissue>
    </source>
</reference>
<evidence type="ECO:0000313" key="1">
    <source>
        <dbReference type="EMBL" id="JAE22352.1"/>
    </source>
</evidence>
<sequence>MMGGSVDGRDEQSKAATADAHRKKMGTGLEWMRPRFIPGSHEVLLGRFDRRYILILSQNTMKLYQILKIKK</sequence>
<proteinExistence type="predicted"/>
<dbReference type="EMBL" id="GBRH01175544">
    <property type="protein sequence ID" value="JAE22352.1"/>
    <property type="molecule type" value="Transcribed_RNA"/>
</dbReference>
<reference evidence="1" key="1">
    <citation type="submission" date="2014-09" db="EMBL/GenBank/DDBJ databases">
        <authorList>
            <person name="Magalhaes I.L.F."/>
            <person name="Oliveira U."/>
            <person name="Santos F.R."/>
            <person name="Vidigal T.H.D.A."/>
            <person name="Brescovit A.D."/>
            <person name="Santos A.J."/>
        </authorList>
    </citation>
    <scope>NUCLEOTIDE SEQUENCE</scope>
    <source>
        <tissue evidence="1">Shoot tissue taken approximately 20 cm above the soil surface</tissue>
    </source>
</reference>